<reference evidence="2" key="1">
    <citation type="submission" date="2013-08" db="EMBL/GenBank/DDBJ databases">
        <authorList>
            <person name="Mendez C."/>
            <person name="Richter M."/>
            <person name="Ferrer M."/>
            <person name="Sanchez J."/>
        </authorList>
    </citation>
    <scope>NUCLEOTIDE SEQUENCE</scope>
</reference>
<feature type="non-terminal residue" evidence="2">
    <location>
        <position position="1"/>
    </location>
</feature>
<dbReference type="GO" id="GO:0003697">
    <property type="term" value="F:single-stranded DNA binding"/>
    <property type="evidence" value="ECO:0007669"/>
    <property type="project" value="InterPro"/>
</dbReference>
<organism evidence="2">
    <name type="scientific">mine drainage metagenome</name>
    <dbReference type="NCBI Taxonomy" id="410659"/>
    <lineage>
        <taxon>unclassified sequences</taxon>
        <taxon>metagenomes</taxon>
        <taxon>ecological metagenomes</taxon>
    </lineage>
</organism>
<accession>T0ZKT0</accession>
<dbReference type="Pfam" id="PF08401">
    <property type="entry name" value="ArdcN"/>
    <property type="match status" value="1"/>
</dbReference>
<dbReference type="EMBL" id="AUZX01010927">
    <property type="protein sequence ID" value="EQD45273.1"/>
    <property type="molecule type" value="Genomic_DNA"/>
</dbReference>
<feature type="non-terminal residue" evidence="2">
    <location>
        <position position="165"/>
    </location>
</feature>
<name>T0ZKT0_9ZZZZ</name>
<gene>
    <name evidence="2" type="ORF">B1A_14876</name>
</gene>
<dbReference type="AlphaFoldDB" id="T0ZKT0"/>
<reference evidence="2" key="2">
    <citation type="journal article" date="2014" name="ISME J.">
        <title>Microbial stratification in low pH oxic and suboxic macroscopic growths along an acid mine drainage.</title>
        <authorList>
            <person name="Mendez-Garcia C."/>
            <person name="Mesa V."/>
            <person name="Sprenger R.R."/>
            <person name="Richter M."/>
            <person name="Diez M.S."/>
            <person name="Solano J."/>
            <person name="Bargiela R."/>
            <person name="Golyshina O.V."/>
            <person name="Manteca A."/>
            <person name="Ramos J.L."/>
            <person name="Gallego J.R."/>
            <person name="Llorente I."/>
            <person name="Martins Dos Santos V.A."/>
            <person name="Jensen O.N."/>
            <person name="Pelaez A.I."/>
            <person name="Sanchez J."/>
            <person name="Ferrer M."/>
        </authorList>
    </citation>
    <scope>NUCLEOTIDE SEQUENCE</scope>
</reference>
<dbReference type="InterPro" id="IPR013610">
    <property type="entry name" value="ArdC_N"/>
</dbReference>
<evidence type="ECO:0000259" key="1">
    <source>
        <dbReference type="Pfam" id="PF08401"/>
    </source>
</evidence>
<proteinExistence type="predicted"/>
<comment type="caution">
    <text evidence="2">The sequence shown here is derived from an EMBL/GenBank/DDBJ whole genome shotgun (WGS) entry which is preliminary data.</text>
</comment>
<protein>
    <recommendedName>
        <fullName evidence="1">N-terminal domain-containing protein</fullName>
    </recommendedName>
</protein>
<feature type="domain" description="N-terminal" evidence="1">
    <location>
        <begin position="3"/>
        <end position="79"/>
    </location>
</feature>
<evidence type="ECO:0000313" key="2">
    <source>
        <dbReference type="EMBL" id="EQD45273.1"/>
    </source>
</evidence>
<sequence>RRFRTYSFSNQVLILAQRPEATWVAGYRTWQGLGRQVCRGERGIAILAPCWPRQQAHEPNDEGPADPLGVPAFRLVRVFDVTQTEGNDLPQPVRELEGEAPLGQVDQLLARAAAAGFSVDFLELRGQRHGDCSHTLRRIRIDSRLGLAQTVKTLTHELAHMLLHG</sequence>